<evidence type="ECO:0000256" key="8">
    <source>
        <dbReference type="ARBA" id="ARBA00024235"/>
    </source>
</evidence>
<organism evidence="11">
    <name type="scientific">marine metagenome</name>
    <dbReference type="NCBI Taxonomy" id="408172"/>
    <lineage>
        <taxon>unclassified sequences</taxon>
        <taxon>metagenomes</taxon>
        <taxon>ecological metagenomes</taxon>
    </lineage>
</organism>
<gene>
    <name evidence="11" type="ORF">METZ01_LOCUS19103</name>
</gene>
<keyword evidence="2" id="KW-1003">Cell membrane</keyword>
<dbReference type="InterPro" id="IPR011990">
    <property type="entry name" value="TPR-like_helical_dom_sf"/>
</dbReference>
<evidence type="ECO:0000256" key="3">
    <source>
        <dbReference type="ARBA" id="ARBA00022692"/>
    </source>
</evidence>
<feature type="non-terminal residue" evidence="11">
    <location>
        <position position="1"/>
    </location>
</feature>
<dbReference type="InterPro" id="IPR018704">
    <property type="entry name" value="SecYEG/CpoB_TPR"/>
</dbReference>
<evidence type="ECO:0000256" key="1">
    <source>
        <dbReference type="ARBA" id="ARBA00004401"/>
    </source>
</evidence>
<feature type="domain" description="Ancillary SecYEG translocon subunit/Cell division coordinator CpoB TPR" evidence="10">
    <location>
        <begin position="16"/>
        <end position="209"/>
    </location>
</feature>
<keyword evidence="5 9" id="KW-0472">Membrane</keyword>
<dbReference type="InterPro" id="IPR026039">
    <property type="entry name" value="YfgM"/>
</dbReference>
<accession>A0A381PJI3</accession>
<comment type="similarity">
    <text evidence="7">Belongs to the YfgM family.</text>
</comment>
<dbReference type="PANTHER" id="PTHR38035:SF1">
    <property type="entry name" value="ANCILLARY SECYEG TRANSLOCON SUBUNIT"/>
    <property type="match status" value="1"/>
</dbReference>
<dbReference type="GO" id="GO:0005886">
    <property type="term" value="C:plasma membrane"/>
    <property type="evidence" value="ECO:0007669"/>
    <property type="project" value="UniProtKB-SubCell"/>
</dbReference>
<dbReference type="PANTHER" id="PTHR38035">
    <property type="entry name" value="UPF0070 PROTEIN YFGM"/>
    <property type="match status" value="1"/>
</dbReference>
<reference evidence="11" key="1">
    <citation type="submission" date="2018-05" db="EMBL/GenBank/DDBJ databases">
        <authorList>
            <person name="Lanie J.A."/>
            <person name="Ng W.-L."/>
            <person name="Kazmierczak K.M."/>
            <person name="Andrzejewski T.M."/>
            <person name="Davidsen T.M."/>
            <person name="Wayne K.J."/>
            <person name="Tettelin H."/>
            <person name="Glass J.I."/>
            <person name="Rusch D."/>
            <person name="Podicherti R."/>
            <person name="Tsui H.-C.T."/>
            <person name="Winkler M.E."/>
        </authorList>
    </citation>
    <scope>NUCLEOTIDE SEQUENCE</scope>
</reference>
<evidence type="ECO:0000256" key="7">
    <source>
        <dbReference type="ARBA" id="ARBA00024197"/>
    </source>
</evidence>
<feature type="transmembrane region" description="Helical" evidence="9">
    <location>
        <begin position="24"/>
        <end position="42"/>
    </location>
</feature>
<dbReference type="SUPFAM" id="SSF48452">
    <property type="entry name" value="TPR-like"/>
    <property type="match status" value="1"/>
</dbReference>
<keyword evidence="4 9" id="KW-1133">Transmembrane helix</keyword>
<sequence length="228" mass="26118">VDEFLSEQEQIEQIRGWWSKNRNYVYIAILFCAAVVFGNNTWKTNILNNQYEASTLFEELTEEVVQSDLEAGELIAGTIYSDFGDSIYAKQTRLVMARLYMDQGRDGKAEDELRKLLVNNKNNEFQLIARHRLAKILLYQEKPQEVLSLLESHTNNAFQVPYNELIGDAYLQLGNFSAAETAYQIALQDTSAIPLVDSALIQMKIYDLPQQTIDDVLPQVNKEGERIQ</sequence>
<dbReference type="Pfam" id="PF09976">
    <property type="entry name" value="TPR_21"/>
    <property type="match status" value="1"/>
</dbReference>
<protein>
    <recommendedName>
        <fullName evidence="8">Ancillary SecYEG translocon subunit</fullName>
    </recommendedName>
</protein>
<evidence type="ECO:0000256" key="6">
    <source>
        <dbReference type="ARBA" id="ARBA00023186"/>
    </source>
</evidence>
<dbReference type="GO" id="GO:0044877">
    <property type="term" value="F:protein-containing complex binding"/>
    <property type="evidence" value="ECO:0007669"/>
    <property type="project" value="InterPro"/>
</dbReference>
<evidence type="ECO:0000256" key="5">
    <source>
        <dbReference type="ARBA" id="ARBA00023136"/>
    </source>
</evidence>
<evidence type="ECO:0000256" key="9">
    <source>
        <dbReference type="SAM" id="Phobius"/>
    </source>
</evidence>
<evidence type="ECO:0000313" key="11">
    <source>
        <dbReference type="EMBL" id="SUZ66249.1"/>
    </source>
</evidence>
<name>A0A381PJI3_9ZZZZ</name>
<evidence type="ECO:0000256" key="4">
    <source>
        <dbReference type="ARBA" id="ARBA00022989"/>
    </source>
</evidence>
<keyword evidence="6" id="KW-0143">Chaperone</keyword>
<keyword evidence="3 9" id="KW-0812">Transmembrane</keyword>
<proteinExistence type="inferred from homology"/>
<evidence type="ECO:0000256" key="2">
    <source>
        <dbReference type="ARBA" id="ARBA00022475"/>
    </source>
</evidence>
<dbReference type="Gene3D" id="1.25.40.10">
    <property type="entry name" value="Tetratricopeptide repeat domain"/>
    <property type="match status" value="1"/>
</dbReference>
<evidence type="ECO:0000259" key="10">
    <source>
        <dbReference type="Pfam" id="PF09976"/>
    </source>
</evidence>
<dbReference type="PIRSF" id="PIRSF006170">
    <property type="entry name" value="YfgM"/>
    <property type="match status" value="1"/>
</dbReference>
<dbReference type="EMBL" id="UINC01000979">
    <property type="protein sequence ID" value="SUZ66249.1"/>
    <property type="molecule type" value="Genomic_DNA"/>
</dbReference>
<dbReference type="AlphaFoldDB" id="A0A381PJI3"/>
<comment type="subcellular location">
    <subcellularLocation>
        <location evidence="1">Cell membrane</location>
        <topology evidence="1">Single-pass type II membrane protein</topology>
    </subcellularLocation>
</comment>